<name>A0A7R8D356_LEPSM</name>
<organism evidence="2 3">
    <name type="scientific">Lepeophtheirus salmonis</name>
    <name type="common">Salmon louse</name>
    <name type="synonym">Caligus salmonis</name>
    <dbReference type="NCBI Taxonomy" id="72036"/>
    <lineage>
        <taxon>Eukaryota</taxon>
        <taxon>Metazoa</taxon>
        <taxon>Ecdysozoa</taxon>
        <taxon>Arthropoda</taxon>
        <taxon>Crustacea</taxon>
        <taxon>Multicrustacea</taxon>
        <taxon>Hexanauplia</taxon>
        <taxon>Copepoda</taxon>
        <taxon>Siphonostomatoida</taxon>
        <taxon>Caligidae</taxon>
        <taxon>Lepeophtheirus</taxon>
    </lineage>
</organism>
<evidence type="ECO:0000313" key="2">
    <source>
        <dbReference type="EMBL" id="CAF3013138.1"/>
    </source>
</evidence>
<sequence length="500" mass="57860">MHPASTLGIVPWIRISSHIGMWAVMIFRELHVFGPLHPSPSELDLSSIAKAFPNLRNSSSTTFLPFYERHSRIMMPSFLTKILAFSNLSSTSLTHFPFLNIPYINFHTDLNDTKIQCHCHLKSLSWMMKEDRIADFNCIRNNVKLPLASLNCSNKERGMMMSLQTLVKPEPTYIQRVWSSMRLDCKVKGADVISWVVNSFYENEPRVYRTYVGYKIPGCRVKVNDQLPPKAKKLKTAIDSIETYRDQQLEKLRENYTQQSDWIRQNCTVQMERVRDNYSSQVQNLKDIKQYGTSHLVAVRQQYFDQMPKNRDYSASQLNRVNENYIFQRQRLLTKVMDNLPALYLDLSACRQGLGDRRDSIAVDTDDLNMIQCLELGAFPDEMTPESSLYFTPSSTPIRPFPINSFDFKERNPYKDVYSNSSSETPKRYRFKSKSFSNFLPLWKNNGSNSLPGNTAETKVVVEKENHDDDYISVPTEEDKHTSDNEEYSSIKSVDGESNP</sequence>
<gene>
    <name evidence="2" type="ORF">LSAA_14107</name>
</gene>
<feature type="compositionally biased region" description="Basic and acidic residues" evidence="1">
    <location>
        <begin position="460"/>
        <end position="470"/>
    </location>
</feature>
<evidence type="ECO:0000313" key="3">
    <source>
        <dbReference type="Proteomes" id="UP000675881"/>
    </source>
</evidence>
<proteinExistence type="predicted"/>
<dbReference type="OrthoDB" id="6381968at2759"/>
<protein>
    <submittedName>
        <fullName evidence="2">(salmon louse) hypothetical protein</fullName>
    </submittedName>
</protein>
<feature type="compositionally biased region" description="Polar residues" evidence="1">
    <location>
        <begin position="447"/>
        <end position="457"/>
    </location>
</feature>
<keyword evidence="3" id="KW-1185">Reference proteome</keyword>
<reference evidence="2" key="1">
    <citation type="submission" date="2021-02" db="EMBL/GenBank/DDBJ databases">
        <authorList>
            <person name="Bekaert M."/>
        </authorList>
    </citation>
    <scope>NUCLEOTIDE SEQUENCE</scope>
    <source>
        <strain evidence="2">IoA-00</strain>
    </source>
</reference>
<dbReference type="AlphaFoldDB" id="A0A7R8D356"/>
<feature type="region of interest" description="Disordered" evidence="1">
    <location>
        <begin position="447"/>
        <end position="500"/>
    </location>
</feature>
<feature type="compositionally biased region" description="Polar residues" evidence="1">
    <location>
        <begin position="488"/>
        <end position="500"/>
    </location>
</feature>
<accession>A0A7R8D356</accession>
<dbReference type="Proteomes" id="UP000675881">
    <property type="component" value="Chromosome 8"/>
</dbReference>
<dbReference type="EMBL" id="HG994587">
    <property type="protein sequence ID" value="CAF3013138.1"/>
    <property type="molecule type" value="Genomic_DNA"/>
</dbReference>
<evidence type="ECO:0000256" key="1">
    <source>
        <dbReference type="SAM" id="MobiDB-lite"/>
    </source>
</evidence>